<reference evidence="16 17" key="1">
    <citation type="submission" date="2017-10" db="EMBL/GenBank/DDBJ databases">
        <title>Extensive intraspecific genome diversity in a model arbuscular mycorrhizal fungus.</title>
        <authorList>
            <person name="Chen E.C.H."/>
            <person name="Morin E."/>
            <person name="Baudet D."/>
            <person name="Noel J."/>
            <person name="Ndikumana S."/>
            <person name="Charron P."/>
            <person name="St-Onge C."/>
            <person name="Giorgi J."/>
            <person name="Grigoriev I.V."/>
            <person name="Roux C."/>
            <person name="Martin F.M."/>
            <person name="Corradi N."/>
        </authorList>
    </citation>
    <scope>NUCLEOTIDE SEQUENCE [LARGE SCALE GENOMIC DNA]</scope>
    <source>
        <strain evidence="16 17">A1</strain>
    </source>
</reference>
<keyword evidence="9" id="KW-0406">Ion transport</keyword>
<feature type="domain" description="Ion transport" evidence="15">
    <location>
        <begin position="177"/>
        <end position="412"/>
    </location>
</feature>
<sequence length="725" mass="83388">MSENNEKENSTKSTPLPLLRNFNNNSNDLPPTTILLHKRTNSTLTLPPDSDFATSSILNMQTISDSHSIEFQPQNLLENRRKSIMSNSSAKMSVHRSIKAITNNKDDRFGSHLYDDDNDDEGSRDDNLNGEEGETISDDDDISKYNNKNINYEDSLRSPLQRKFYYFFEEPKSKWAKAYEVLSITCTIITVVIICVVSWPTIYLREKEIYQTYWVPFDVVAVIIFTIEYFGRFYASVNKWRFFFKPMSLIDLISIIPFYVQLISKSESHLKFIRVLLLLRVLRLFNVAKYTVGFNITARVFQRSAYQIVMISVYLMVILLASSAIMYFIERGDFHKNDMTWYRTGKDGKLEASPFQSIVHSFWWSIVTLTTTGYGDAVPVTGPGKLVAALTMTCGILVIALPTSIIGSNFNNEWALHRRIRAQMRLQKTRESLSEFTTKTRRIRILQNQNQTMLEALAEIQERLADINPPRYYRKYKKLELKHLDALDRITELEGKLERWKKIAQNLDTFHNHKFHRKGYSDSDAGDGSNISIGEEDNKKIGRKWKNLPFRHFNTASNRDVTRFASVESDNNNLSKHSLLSPFKTLTKLGKTLTLPKNNKNDGKPQFTKELISSPIELRYSFTPIVDPEKPKLVGRPRSSSASNVKSQTTLPSEDNTAKNIDKDLSAENIENENNFTKTTQNNQDITIEKNDYNLVNNSSRNNQNTETGEIEVIVTSNNSNNENF</sequence>
<dbReference type="Gene3D" id="1.10.287.70">
    <property type="match status" value="1"/>
</dbReference>
<feature type="compositionally biased region" description="Polar residues" evidence="13">
    <location>
        <begin position="638"/>
        <end position="655"/>
    </location>
</feature>
<evidence type="ECO:0000313" key="17">
    <source>
        <dbReference type="Proteomes" id="UP000232688"/>
    </source>
</evidence>
<gene>
    <name evidence="16" type="ORF">RhiirA1_530615</name>
</gene>
<evidence type="ECO:0000259" key="15">
    <source>
        <dbReference type="Pfam" id="PF00520"/>
    </source>
</evidence>
<dbReference type="Gene3D" id="1.20.120.350">
    <property type="entry name" value="Voltage-gated potassium channels. Chain C"/>
    <property type="match status" value="1"/>
</dbReference>
<feature type="transmembrane region" description="Helical" evidence="14">
    <location>
        <begin position="242"/>
        <end position="260"/>
    </location>
</feature>
<evidence type="ECO:0000256" key="7">
    <source>
        <dbReference type="ARBA" id="ARBA00022958"/>
    </source>
</evidence>
<protein>
    <submittedName>
        <fullName evidence="16">Voltage-gated potassium channel</fullName>
    </submittedName>
</protein>
<evidence type="ECO:0000256" key="6">
    <source>
        <dbReference type="ARBA" id="ARBA00022882"/>
    </source>
</evidence>
<evidence type="ECO:0000256" key="13">
    <source>
        <dbReference type="SAM" id="MobiDB-lite"/>
    </source>
</evidence>
<feature type="region of interest" description="Disordered" evidence="13">
    <location>
        <begin position="1"/>
        <end position="25"/>
    </location>
</feature>
<evidence type="ECO:0000256" key="12">
    <source>
        <dbReference type="SAM" id="Coils"/>
    </source>
</evidence>
<accession>A0A2N0SCB8</accession>
<dbReference type="PANTHER" id="PTHR11537:SF254">
    <property type="entry name" value="POTASSIUM VOLTAGE-GATED CHANNEL PROTEIN SHAB"/>
    <property type="match status" value="1"/>
</dbReference>
<feature type="compositionally biased region" description="Basic and acidic residues" evidence="13">
    <location>
        <begin position="1"/>
        <end position="10"/>
    </location>
</feature>
<keyword evidence="3" id="KW-0633">Potassium transport</keyword>
<feature type="coiled-coil region" evidence="12">
    <location>
        <begin position="443"/>
        <end position="496"/>
    </location>
</feature>
<feature type="transmembrane region" description="Helical" evidence="14">
    <location>
        <begin position="386"/>
        <end position="410"/>
    </location>
</feature>
<dbReference type="InterPro" id="IPR005821">
    <property type="entry name" value="Ion_trans_dom"/>
</dbReference>
<evidence type="ECO:0000256" key="9">
    <source>
        <dbReference type="ARBA" id="ARBA00023065"/>
    </source>
</evidence>
<comment type="subcellular location">
    <subcellularLocation>
        <location evidence="1">Membrane</location>
        <topology evidence="1">Multi-pass membrane protein</topology>
    </subcellularLocation>
</comment>
<dbReference type="VEuPathDB" id="FungiDB:FUN_013520"/>
<reference evidence="16 17" key="2">
    <citation type="submission" date="2017-10" db="EMBL/GenBank/DDBJ databases">
        <title>Genome analyses suggest a sexual origin of heterokaryosis in a supposedly ancient asexual fungus.</title>
        <authorList>
            <person name="Corradi N."/>
            <person name="Sedzielewska K."/>
            <person name="Noel J."/>
            <person name="Charron P."/>
            <person name="Farinelli L."/>
            <person name="Marton T."/>
            <person name="Kruger M."/>
            <person name="Pelin A."/>
            <person name="Brachmann A."/>
            <person name="Corradi N."/>
        </authorList>
    </citation>
    <scope>NUCLEOTIDE SEQUENCE [LARGE SCALE GENOMIC DNA]</scope>
    <source>
        <strain evidence="16 17">A1</strain>
    </source>
</reference>
<comment type="caution">
    <text evidence="16">The sequence shown here is derived from an EMBL/GenBank/DDBJ whole genome shotgun (WGS) entry which is preliminary data.</text>
</comment>
<evidence type="ECO:0000256" key="3">
    <source>
        <dbReference type="ARBA" id="ARBA00022538"/>
    </source>
</evidence>
<evidence type="ECO:0000256" key="14">
    <source>
        <dbReference type="SAM" id="Phobius"/>
    </source>
</evidence>
<dbReference type="Pfam" id="PF00520">
    <property type="entry name" value="Ion_trans"/>
    <property type="match status" value="1"/>
</dbReference>
<dbReference type="GO" id="GO:0001508">
    <property type="term" value="P:action potential"/>
    <property type="evidence" value="ECO:0007669"/>
    <property type="project" value="TreeGrafter"/>
</dbReference>
<name>A0A2N0SCB8_9GLOM</name>
<dbReference type="VEuPathDB" id="FungiDB:RhiirFUN_019999"/>
<dbReference type="GO" id="GO:0008076">
    <property type="term" value="C:voltage-gated potassium channel complex"/>
    <property type="evidence" value="ECO:0007669"/>
    <property type="project" value="InterPro"/>
</dbReference>
<evidence type="ECO:0000256" key="5">
    <source>
        <dbReference type="ARBA" id="ARBA00022826"/>
    </source>
</evidence>
<evidence type="ECO:0000256" key="8">
    <source>
        <dbReference type="ARBA" id="ARBA00022989"/>
    </source>
</evidence>
<keyword evidence="10 14" id="KW-0472">Membrane</keyword>
<dbReference type="AlphaFoldDB" id="A0A2N0SCB8"/>
<dbReference type="InterPro" id="IPR028325">
    <property type="entry name" value="VG_K_chnl"/>
</dbReference>
<dbReference type="SUPFAM" id="SSF81324">
    <property type="entry name" value="Voltage-gated potassium channels"/>
    <property type="match status" value="1"/>
</dbReference>
<evidence type="ECO:0000256" key="2">
    <source>
        <dbReference type="ARBA" id="ARBA00022448"/>
    </source>
</evidence>
<keyword evidence="7" id="KW-0630">Potassium</keyword>
<feature type="region of interest" description="Disordered" evidence="13">
    <location>
        <begin position="109"/>
        <end position="142"/>
    </location>
</feature>
<dbReference type="InterPro" id="IPR027359">
    <property type="entry name" value="Volt_channel_dom_sf"/>
</dbReference>
<keyword evidence="2" id="KW-0813">Transport</keyword>
<dbReference type="VEuPathDB" id="FungiDB:RhiirA1_530615"/>
<dbReference type="PANTHER" id="PTHR11537">
    <property type="entry name" value="VOLTAGE-GATED POTASSIUM CHANNEL"/>
    <property type="match status" value="1"/>
</dbReference>
<dbReference type="GO" id="GO:0005249">
    <property type="term" value="F:voltage-gated potassium channel activity"/>
    <property type="evidence" value="ECO:0007669"/>
    <property type="project" value="InterPro"/>
</dbReference>
<feature type="transmembrane region" description="Helical" evidence="14">
    <location>
        <begin position="181"/>
        <end position="201"/>
    </location>
</feature>
<keyword evidence="12" id="KW-0175">Coiled coil</keyword>
<dbReference type="Proteomes" id="UP000232688">
    <property type="component" value="Unassembled WGS sequence"/>
</dbReference>
<evidence type="ECO:0000256" key="10">
    <source>
        <dbReference type="ARBA" id="ARBA00023136"/>
    </source>
</evidence>
<evidence type="ECO:0000256" key="1">
    <source>
        <dbReference type="ARBA" id="ARBA00004141"/>
    </source>
</evidence>
<keyword evidence="5" id="KW-0631">Potassium channel</keyword>
<keyword evidence="8 14" id="KW-1133">Transmembrane helix</keyword>
<feature type="transmembrane region" description="Helical" evidence="14">
    <location>
        <begin position="272"/>
        <end position="292"/>
    </location>
</feature>
<dbReference type="PRINTS" id="PR00169">
    <property type="entry name" value="KCHANNEL"/>
</dbReference>
<organism evidence="16 17">
    <name type="scientific">Rhizophagus irregularis</name>
    <dbReference type="NCBI Taxonomy" id="588596"/>
    <lineage>
        <taxon>Eukaryota</taxon>
        <taxon>Fungi</taxon>
        <taxon>Fungi incertae sedis</taxon>
        <taxon>Mucoromycota</taxon>
        <taxon>Glomeromycotina</taxon>
        <taxon>Glomeromycetes</taxon>
        <taxon>Glomerales</taxon>
        <taxon>Glomeraceae</taxon>
        <taxon>Rhizophagus</taxon>
    </lineage>
</organism>
<evidence type="ECO:0000256" key="4">
    <source>
        <dbReference type="ARBA" id="ARBA00022692"/>
    </source>
</evidence>
<evidence type="ECO:0000313" key="16">
    <source>
        <dbReference type="EMBL" id="PKC73199.1"/>
    </source>
</evidence>
<keyword evidence="4 14" id="KW-0812">Transmembrane</keyword>
<feature type="transmembrane region" description="Helical" evidence="14">
    <location>
        <begin position="213"/>
        <end position="230"/>
    </location>
</feature>
<feature type="transmembrane region" description="Helical" evidence="14">
    <location>
        <begin position="304"/>
        <end position="329"/>
    </location>
</feature>
<dbReference type="EMBL" id="LLXH01000095">
    <property type="protein sequence ID" value="PKC73199.1"/>
    <property type="molecule type" value="Genomic_DNA"/>
</dbReference>
<feature type="region of interest" description="Disordered" evidence="13">
    <location>
        <begin position="627"/>
        <end position="660"/>
    </location>
</feature>
<proteinExistence type="predicted"/>
<feature type="compositionally biased region" description="Acidic residues" evidence="13">
    <location>
        <begin position="116"/>
        <end position="141"/>
    </location>
</feature>
<keyword evidence="6" id="KW-0851">Voltage-gated channel</keyword>
<keyword evidence="11 16" id="KW-0407">Ion channel</keyword>
<evidence type="ECO:0000256" key="11">
    <source>
        <dbReference type="ARBA" id="ARBA00023303"/>
    </source>
</evidence>